<keyword evidence="2" id="KW-1185">Reference proteome</keyword>
<feature type="compositionally biased region" description="Basic residues" evidence="1">
    <location>
        <begin position="49"/>
        <end position="58"/>
    </location>
</feature>
<organism evidence="2 3">
    <name type="scientific">Ascaris lumbricoides</name>
    <name type="common">Giant roundworm</name>
    <dbReference type="NCBI Taxonomy" id="6252"/>
    <lineage>
        <taxon>Eukaryota</taxon>
        <taxon>Metazoa</taxon>
        <taxon>Ecdysozoa</taxon>
        <taxon>Nematoda</taxon>
        <taxon>Chromadorea</taxon>
        <taxon>Rhabditida</taxon>
        <taxon>Spirurina</taxon>
        <taxon>Ascaridomorpha</taxon>
        <taxon>Ascaridoidea</taxon>
        <taxon>Ascarididae</taxon>
        <taxon>Ascaris</taxon>
    </lineage>
</organism>
<feature type="region of interest" description="Disordered" evidence="1">
    <location>
        <begin position="49"/>
        <end position="81"/>
    </location>
</feature>
<dbReference type="Proteomes" id="UP000036681">
    <property type="component" value="Unplaced"/>
</dbReference>
<sequence length="81" mass="9018">MTVGDQKSMNRGIPREWDVFPLSLSLLSDEWGTPQPAIAVAVQMFPNRRARSRPRPNRRLKECPGVSCLSPSPKSSLVDKA</sequence>
<protein>
    <submittedName>
        <fullName evidence="3">Uncharacterized protein</fullName>
    </submittedName>
</protein>
<evidence type="ECO:0000256" key="1">
    <source>
        <dbReference type="SAM" id="MobiDB-lite"/>
    </source>
</evidence>
<evidence type="ECO:0000313" key="3">
    <source>
        <dbReference type="WBParaSite" id="ALUE_0001874801-mRNA-1"/>
    </source>
</evidence>
<proteinExistence type="predicted"/>
<evidence type="ECO:0000313" key="2">
    <source>
        <dbReference type="Proteomes" id="UP000036681"/>
    </source>
</evidence>
<dbReference type="WBParaSite" id="ALUE_0001874801-mRNA-1">
    <property type="protein sequence ID" value="ALUE_0001874801-mRNA-1"/>
    <property type="gene ID" value="ALUE_0001874801"/>
</dbReference>
<accession>A0A0M3IJD3</accession>
<name>A0A0M3IJD3_ASCLU</name>
<dbReference type="AlphaFoldDB" id="A0A0M3IJD3"/>
<reference evidence="3" key="1">
    <citation type="submission" date="2017-02" db="UniProtKB">
        <authorList>
            <consortium name="WormBaseParasite"/>
        </authorList>
    </citation>
    <scope>IDENTIFICATION</scope>
</reference>